<reference evidence="3" key="1">
    <citation type="journal article" date="2019" name="Int. J. Syst. Evol. Microbiol.">
        <title>The Global Catalogue of Microorganisms (GCM) 10K type strain sequencing project: providing services to taxonomists for standard genome sequencing and annotation.</title>
        <authorList>
            <consortium name="The Broad Institute Genomics Platform"/>
            <consortium name="The Broad Institute Genome Sequencing Center for Infectious Disease"/>
            <person name="Wu L."/>
            <person name="Ma J."/>
        </authorList>
    </citation>
    <scope>NUCLEOTIDE SEQUENCE [LARGE SCALE GENOMIC DNA]</scope>
    <source>
        <strain evidence="3">CCM 8681</strain>
    </source>
</reference>
<dbReference type="EMBL" id="BMDQ01000001">
    <property type="protein sequence ID" value="GGI57262.1"/>
    <property type="molecule type" value="Genomic_DNA"/>
</dbReference>
<keyword evidence="3" id="KW-1185">Reference proteome</keyword>
<name>A0ABQ2BZL0_9FLAO</name>
<evidence type="ECO:0000313" key="3">
    <source>
        <dbReference type="Proteomes" id="UP000624701"/>
    </source>
</evidence>
<evidence type="ECO:0000313" key="2">
    <source>
        <dbReference type="EMBL" id="GGI57262.1"/>
    </source>
</evidence>
<evidence type="ECO:0000256" key="1">
    <source>
        <dbReference type="SAM" id="SignalP"/>
    </source>
</evidence>
<sequence>MNLKNKTMIKKMFLGVLALGLMLTSCSDDDDNASNLETLTLNLNGLEALGSNFVYEGWIIVDGQPVTTGRFTSVNFPQNFPVDATQLSNATAFVLSIEPLVDPDPAPAPTKVLRGEFTGNSASVNTDLIGDLTNVSGTFFLRTPTDEMMPGAGNNGNDEYGVWFGTPGMPPTANLTLPDVSQNAGWTYEGWVIGDSGPISTGTFDNFGGRDNFTGFSGTEFNQGPPVPGEDFFLNAPTGEVFPLDVRNRMVVISLEPVPDDSPAPFAIKPLVGVAGTETAPSTHDFSANVASLPTGTVTR</sequence>
<accession>A0ABQ2BZL0</accession>
<evidence type="ECO:0008006" key="4">
    <source>
        <dbReference type="Google" id="ProtNLM"/>
    </source>
</evidence>
<proteinExistence type="predicted"/>
<keyword evidence="1" id="KW-0732">Signal</keyword>
<feature type="chain" id="PRO_5045314941" description="Anti-sigma-K factor rskA" evidence="1">
    <location>
        <begin position="28"/>
        <end position="300"/>
    </location>
</feature>
<dbReference type="Proteomes" id="UP000624701">
    <property type="component" value="Unassembled WGS sequence"/>
</dbReference>
<gene>
    <name evidence="2" type="ORF">GCM10011444_15710</name>
</gene>
<comment type="caution">
    <text evidence="2">The sequence shown here is derived from an EMBL/GenBank/DDBJ whole genome shotgun (WGS) entry which is preliminary data.</text>
</comment>
<protein>
    <recommendedName>
        <fullName evidence="4">Anti-sigma-K factor rskA</fullName>
    </recommendedName>
</protein>
<organism evidence="2 3">
    <name type="scientific">Winogradskyella haliclonae</name>
    <dbReference type="NCBI Taxonomy" id="2048558"/>
    <lineage>
        <taxon>Bacteria</taxon>
        <taxon>Pseudomonadati</taxon>
        <taxon>Bacteroidota</taxon>
        <taxon>Flavobacteriia</taxon>
        <taxon>Flavobacteriales</taxon>
        <taxon>Flavobacteriaceae</taxon>
        <taxon>Winogradskyella</taxon>
    </lineage>
</organism>
<feature type="signal peptide" evidence="1">
    <location>
        <begin position="1"/>
        <end position="27"/>
    </location>
</feature>
<dbReference type="PROSITE" id="PS51257">
    <property type="entry name" value="PROKAR_LIPOPROTEIN"/>
    <property type="match status" value="1"/>
</dbReference>